<dbReference type="Proteomes" id="UP001596171">
    <property type="component" value="Unassembled WGS sequence"/>
</dbReference>
<name>A0ABW1SF53_9LACO</name>
<proteinExistence type="predicted"/>
<dbReference type="RefSeq" id="WP_137616111.1">
    <property type="nucleotide sequence ID" value="NZ_BJDI01000007.1"/>
</dbReference>
<evidence type="ECO:0000313" key="1">
    <source>
        <dbReference type="EMBL" id="MFC6200337.1"/>
    </source>
</evidence>
<gene>
    <name evidence="1" type="ORF">ACFP1L_00335</name>
</gene>
<evidence type="ECO:0000313" key="2">
    <source>
        <dbReference type="Proteomes" id="UP001596171"/>
    </source>
</evidence>
<comment type="caution">
    <text evidence="1">The sequence shown here is derived from an EMBL/GenBank/DDBJ whole genome shotgun (WGS) entry which is preliminary data.</text>
</comment>
<sequence>MAGYDADIDIMMQATKDLKTVHRPLPEKVTGQDVNQEMAKLAGFMTDTDALRCVGGNPNWLRKVTTNLVLIQRVLFNRTVWQITANSLVDGILVGLAATSRTDRELAMHVDVADWLCRYLMANHLVLDRLDLAGRFCREVTRRRSDLMIIVKQRRAASSELRFDRDFFRNTPVKLVDDEQTDFFTQVVPYEKDFNPAAVDFNQFITEVAAQNSPARLQISYGFFDPFKHIADSLLSLVADGENEESGLVPFFQELWYYAPAWTMATVLATLQVYHQFLKFCLTQQLMDAQTYAAFLRVGSRQLVVNYLGSRLAIGTKAELDAIFSKPNGTLNITKARQIMQGWQIKPKTFDFVPERKPNLALKRVLDDHQLALELNRAQRYLAELENMIKLPFDVADKQLYHKVVLQIHAIMVKKYNRRLRQWTLASLAECLQHFFEENGYLDLKPTFFRFFELYLNHLDDEGALGSWESCGYALEVSYLGYLVASTNRLSAKNKR</sequence>
<reference evidence="2" key="1">
    <citation type="journal article" date="2019" name="Int. J. Syst. Evol. Microbiol.">
        <title>The Global Catalogue of Microorganisms (GCM) 10K type strain sequencing project: providing services to taxonomists for standard genome sequencing and annotation.</title>
        <authorList>
            <consortium name="The Broad Institute Genomics Platform"/>
            <consortium name="The Broad Institute Genome Sequencing Center for Infectious Disease"/>
            <person name="Wu L."/>
            <person name="Ma J."/>
        </authorList>
    </citation>
    <scope>NUCLEOTIDE SEQUENCE [LARGE SCALE GENOMIC DNA]</scope>
    <source>
        <strain evidence="2">CCM 8930</strain>
    </source>
</reference>
<dbReference type="EMBL" id="JBHSSE010000002">
    <property type="protein sequence ID" value="MFC6200337.1"/>
    <property type="molecule type" value="Genomic_DNA"/>
</dbReference>
<organism evidence="1 2">
    <name type="scientific">Lactiplantibacillus nangangensis</name>
    <dbReference type="NCBI Taxonomy" id="2559917"/>
    <lineage>
        <taxon>Bacteria</taxon>
        <taxon>Bacillati</taxon>
        <taxon>Bacillota</taxon>
        <taxon>Bacilli</taxon>
        <taxon>Lactobacillales</taxon>
        <taxon>Lactobacillaceae</taxon>
        <taxon>Lactiplantibacillus</taxon>
    </lineage>
</organism>
<keyword evidence="2" id="KW-1185">Reference proteome</keyword>
<protein>
    <submittedName>
        <fullName evidence="1">Uncharacterized protein</fullName>
    </submittedName>
</protein>
<accession>A0ABW1SF53</accession>